<gene>
    <name evidence="1" type="ORF">I215_15561</name>
</gene>
<keyword evidence="2" id="KW-1185">Reference proteome</keyword>
<name>K2QGM7_9FLAO</name>
<dbReference type="AlphaFoldDB" id="K2QGM7"/>
<accession>K2QGM7</accession>
<reference evidence="1 2" key="1">
    <citation type="journal article" date="2012" name="J. Bacteriol.">
        <title>Genome Sequence of Galbibacter marinum Type Strain ck-I2-15.</title>
        <authorList>
            <person name="Lai Q."/>
            <person name="Li C."/>
            <person name="Shao Z."/>
        </authorList>
    </citation>
    <scope>NUCLEOTIDE SEQUENCE [LARGE SCALE GENOMIC DNA]</scope>
    <source>
        <strain evidence="2">ck-I2-15</strain>
    </source>
</reference>
<dbReference type="Proteomes" id="UP000007364">
    <property type="component" value="Unassembled WGS sequence"/>
</dbReference>
<dbReference type="Gene3D" id="2.180.10.10">
    <property type="entry name" value="RHS repeat-associated core"/>
    <property type="match status" value="1"/>
</dbReference>
<sequence length="221" mass="25226">MVKSINDPADLGDALFGYGIRYNDIADPTKRLYNGNIGQTLWNSQSPVTGSNPISSVYTYTYDALNRITSATDNTTNYNLDLVEYDKNGNIQRLKRKGHTNVGATTFGLMDDLDYAYDNNNRLLSVTDAVITPALMKGEFKDGNKVGNDYYYDPNGNLTSDANKGITSILYNHMNMPTKVTCADFHRRKWEQWYNFLYLRCHRDQVAQDRHGHRGKFYDNN</sequence>
<dbReference type="EMBL" id="AMSG01000054">
    <property type="protein sequence ID" value="EKF53827.1"/>
    <property type="molecule type" value="Genomic_DNA"/>
</dbReference>
<organism evidence="1 2">
    <name type="scientific">Galbibacter marinus</name>
    <dbReference type="NCBI Taxonomy" id="555500"/>
    <lineage>
        <taxon>Bacteria</taxon>
        <taxon>Pseudomonadati</taxon>
        <taxon>Bacteroidota</taxon>
        <taxon>Flavobacteriia</taxon>
        <taxon>Flavobacteriales</taxon>
        <taxon>Flavobacteriaceae</taxon>
        <taxon>Galbibacter</taxon>
    </lineage>
</organism>
<comment type="caution">
    <text evidence="1">The sequence shown here is derived from an EMBL/GenBank/DDBJ whole genome shotgun (WGS) entry which is preliminary data.</text>
</comment>
<evidence type="ECO:0000313" key="1">
    <source>
        <dbReference type="EMBL" id="EKF53827.1"/>
    </source>
</evidence>
<dbReference type="eggNOG" id="COG3209">
    <property type="taxonomic scope" value="Bacteria"/>
</dbReference>
<proteinExistence type="predicted"/>
<evidence type="ECO:0000313" key="2">
    <source>
        <dbReference type="Proteomes" id="UP000007364"/>
    </source>
</evidence>
<dbReference type="STRING" id="555500.I215_15561"/>
<protein>
    <submittedName>
        <fullName evidence="1">Rhs family protein</fullName>
    </submittedName>
</protein>